<dbReference type="GO" id="GO:0016020">
    <property type="term" value="C:membrane"/>
    <property type="evidence" value="ECO:0007669"/>
    <property type="project" value="TreeGrafter"/>
</dbReference>
<dbReference type="PANTHER" id="PTHR43798">
    <property type="entry name" value="MONOACYLGLYCEROL LIPASE"/>
    <property type="match status" value="1"/>
</dbReference>
<feature type="domain" description="AB hydrolase-1" evidence="1">
    <location>
        <begin position="27"/>
        <end position="162"/>
    </location>
</feature>
<proteinExistence type="predicted"/>
<keyword evidence="2" id="KW-0378">Hydrolase</keyword>
<reference evidence="2" key="1">
    <citation type="submission" date="2017-04" db="EMBL/GenBank/DDBJ databases">
        <title>Genome deletions in a multicellular cyanobacterial endosymbiont for morphological adaptation in marine diatoms.</title>
        <authorList>
            <person name="Wang Y."/>
            <person name="Gao H."/>
            <person name="Li R."/>
            <person name="Xu X."/>
        </authorList>
    </citation>
    <scope>NUCLEOTIDE SEQUENCE</scope>
    <source>
        <strain evidence="2">FACHB 800</strain>
    </source>
</reference>
<dbReference type="KEGG" id="rsin:B6N60_03080"/>
<dbReference type="Pfam" id="PF00561">
    <property type="entry name" value="Abhydrolase_1"/>
    <property type="match status" value="1"/>
</dbReference>
<dbReference type="AlphaFoldDB" id="A0A975Y5L8"/>
<dbReference type="InterPro" id="IPR000073">
    <property type="entry name" value="AB_hydrolase_1"/>
</dbReference>
<dbReference type="InterPro" id="IPR050266">
    <property type="entry name" value="AB_hydrolase_sf"/>
</dbReference>
<dbReference type="SUPFAM" id="SSF53474">
    <property type="entry name" value="alpha/beta-Hydrolases"/>
    <property type="match status" value="1"/>
</dbReference>
<accession>A0A975Y5L8</accession>
<dbReference type="PRINTS" id="PR00111">
    <property type="entry name" value="ABHYDROLASE"/>
</dbReference>
<dbReference type="InterPro" id="IPR029058">
    <property type="entry name" value="AB_hydrolase_fold"/>
</dbReference>
<organism evidence="2 3">
    <name type="scientific">Richelia sinica FACHB-800</name>
    <dbReference type="NCBI Taxonomy" id="1357546"/>
    <lineage>
        <taxon>Bacteria</taxon>
        <taxon>Bacillati</taxon>
        <taxon>Cyanobacteriota</taxon>
        <taxon>Cyanophyceae</taxon>
        <taxon>Nostocales</taxon>
        <taxon>Nostocaceae</taxon>
        <taxon>Richelia</taxon>
    </lineage>
</organism>
<protein>
    <submittedName>
        <fullName evidence="2">Alpha/beta hydrolase fold protein</fullName>
    </submittedName>
</protein>
<dbReference type="PANTHER" id="PTHR43798:SF33">
    <property type="entry name" value="HYDROLASE, PUTATIVE (AFU_ORTHOLOGUE AFUA_2G14860)-RELATED"/>
    <property type="match status" value="1"/>
</dbReference>
<keyword evidence="3" id="KW-1185">Reference proteome</keyword>
<sequence length="277" mass="31308">MNKPLKRAFLNTEDGQILYRIAGEGDPLVLLHQNQTSSNEYLELMSILSKNRCVIAMDFLGFGDSDKPPRMYSIEDYAQTVLLLLDKLGINKTDILGNHTGAFVAGELAVAYPEKINKLILSNPVVFGEEGKSALLKRFEQGFEIKADGSHLMERWAARTQYVNSAKLNHRLVLDDLKCFGYPLYAVWAVANYCLNMEQRFSQIKCPTLIIWGTVDIKQFEKLGLFKAEKRVSCLKVIPHAKMFDIEGGTICMMNQMPEEISQIVTEFLDSSEITNL</sequence>
<dbReference type="Proteomes" id="UP000683511">
    <property type="component" value="Chromosome"/>
</dbReference>
<dbReference type="GO" id="GO:0016787">
    <property type="term" value="F:hydrolase activity"/>
    <property type="evidence" value="ECO:0007669"/>
    <property type="project" value="UniProtKB-KW"/>
</dbReference>
<dbReference type="Gene3D" id="3.40.50.1820">
    <property type="entry name" value="alpha/beta hydrolase"/>
    <property type="match status" value="1"/>
</dbReference>
<name>A0A975Y5L8_9NOST</name>
<evidence type="ECO:0000313" key="2">
    <source>
        <dbReference type="EMBL" id="QXE24375.1"/>
    </source>
</evidence>
<dbReference type="EMBL" id="CP021056">
    <property type="protein sequence ID" value="QXE24375.1"/>
    <property type="molecule type" value="Genomic_DNA"/>
</dbReference>
<gene>
    <name evidence="2" type="ORF">B6N60_03080</name>
</gene>
<dbReference type="RefSeq" id="WP_190601264.1">
    <property type="nucleotide sequence ID" value="NZ_CP021056.1"/>
</dbReference>
<evidence type="ECO:0000259" key="1">
    <source>
        <dbReference type="Pfam" id="PF00561"/>
    </source>
</evidence>
<evidence type="ECO:0000313" key="3">
    <source>
        <dbReference type="Proteomes" id="UP000683511"/>
    </source>
</evidence>